<evidence type="ECO:0000256" key="1">
    <source>
        <dbReference type="SAM" id="MobiDB-lite"/>
    </source>
</evidence>
<feature type="region of interest" description="Disordered" evidence="1">
    <location>
        <begin position="53"/>
        <end position="89"/>
    </location>
</feature>
<comment type="caution">
    <text evidence="3">The sequence shown here is derived from an EMBL/GenBank/DDBJ whole genome shotgun (WGS) entry which is preliminary data.</text>
</comment>
<name>A0A6L2KB46_TANCI</name>
<keyword evidence="3" id="KW-0695">RNA-directed DNA polymerase</keyword>
<sequence length="275" mass="31878">MLHHECHCFNKHDLMQSKWENNVNENVPVHDTQNGGPNVPHEVNEQQMGHLNDEEPKINEPDQGQPNQAQSEARPTRTRVKPSRKPMLHHDCHCFDKHDLMQIKWENIVNENVPVHDNQNGGPSVPHEVNEQQMGHLNDEEPEINKPDQGQRNQAQSEARPTQTKVQPSRFKDFESFKKAAQSDNWREAMKNEIKALERNGTWTLEVLPKGKRAIDSKWVYRIKFKPNDEVEKYKARLVAKGFTQMEGVEYHDTFAPIAKLVTVRTLLTVAVKRD</sequence>
<keyword evidence="3" id="KW-0808">Transferase</keyword>
<reference evidence="3" key="1">
    <citation type="journal article" date="2019" name="Sci. Rep.">
        <title>Draft genome of Tanacetum cinerariifolium, the natural source of mosquito coil.</title>
        <authorList>
            <person name="Yamashiro T."/>
            <person name="Shiraishi A."/>
            <person name="Satake H."/>
            <person name="Nakayama K."/>
        </authorList>
    </citation>
    <scope>NUCLEOTIDE SEQUENCE</scope>
</reference>
<feature type="compositionally biased region" description="Polar residues" evidence="1">
    <location>
        <begin position="62"/>
        <end position="73"/>
    </location>
</feature>
<dbReference type="EMBL" id="BKCJ010002158">
    <property type="protein sequence ID" value="GEU46678.1"/>
    <property type="molecule type" value="Genomic_DNA"/>
</dbReference>
<feature type="region of interest" description="Disordered" evidence="1">
    <location>
        <begin position="139"/>
        <end position="169"/>
    </location>
</feature>
<organism evidence="3">
    <name type="scientific">Tanacetum cinerariifolium</name>
    <name type="common">Dalmatian daisy</name>
    <name type="synonym">Chrysanthemum cinerariifolium</name>
    <dbReference type="NCBI Taxonomy" id="118510"/>
    <lineage>
        <taxon>Eukaryota</taxon>
        <taxon>Viridiplantae</taxon>
        <taxon>Streptophyta</taxon>
        <taxon>Embryophyta</taxon>
        <taxon>Tracheophyta</taxon>
        <taxon>Spermatophyta</taxon>
        <taxon>Magnoliopsida</taxon>
        <taxon>eudicotyledons</taxon>
        <taxon>Gunneridae</taxon>
        <taxon>Pentapetalae</taxon>
        <taxon>asterids</taxon>
        <taxon>campanulids</taxon>
        <taxon>Asterales</taxon>
        <taxon>Asteraceae</taxon>
        <taxon>Asteroideae</taxon>
        <taxon>Anthemideae</taxon>
        <taxon>Anthemidinae</taxon>
        <taxon>Tanacetum</taxon>
    </lineage>
</organism>
<evidence type="ECO:0000313" key="3">
    <source>
        <dbReference type="EMBL" id="GEU46678.1"/>
    </source>
</evidence>
<keyword evidence="3" id="KW-0548">Nucleotidyltransferase</keyword>
<dbReference type="AlphaFoldDB" id="A0A6L2KB46"/>
<proteinExistence type="predicted"/>
<dbReference type="InterPro" id="IPR013103">
    <property type="entry name" value="RVT_2"/>
</dbReference>
<dbReference type="GO" id="GO:0003964">
    <property type="term" value="F:RNA-directed DNA polymerase activity"/>
    <property type="evidence" value="ECO:0007669"/>
    <property type="project" value="UniProtKB-KW"/>
</dbReference>
<feature type="domain" description="Reverse transcriptase Ty1/copia-type" evidence="2">
    <location>
        <begin position="200"/>
        <end position="274"/>
    </location>
</feature>
<protein>
    <submittedName>
        <fullName evidence="3">Putative reverse transcriptase, RNA-dependent DNA polymerase</fullName>
    </submittedName>
</protein>
<accession>A0A6L2KB46</accession>
<feature type="compositionally biased region" description="Basic residues" evidence="1">
    <location>
        <begin position="76"/>
        <end position="87"/>
    </location>
</feature>
<gene>
    <name evidence="3" type="ORF">Tci_018656</name>
</gene>
<dbReference type="Pfam" id="PF07727">
    <property type="entry name" value="RVT_2"/>
    <property type="match status" value="1"/>
</dbReference>
<evidence type="ECO:0000259" key="2">
    <source>
        <dbReference type="Pfam" id="PF07727"/>
    </source>
</evidence>
<feature type="compositionally biased region" description="Polar residues" evidence="1">
    <location>
        <begin position="148"/>
        <end position="167"/>
    </location>
</feature>